<dbReference type="AlphaFoldDB" id="A0A0G3HJB6"/>
<dbReference type="OrthoDB" id="4423019at2"/>
<sequence length="160" mass="16542">MGFEEFLPPAPDNTHTLPEVTLERVIHAMAGHGVELTPAEHNVPAASANLNGVAVSFGCLGTTVIVRAEALTDIDTTSGDAVLYMAANQVNSLQMLARAAVVDQADKLIVRTEHEIAAGAGLSDEQLAGALKAAVDGVLATMDGLTVVAEQLREAFPSQG</sequence>
<dbReference type="Proteomes" id="UP000035548">
    <property type="component" value="Chromosome"/>
</dbReference>
<proteinExistence type="predicted"/>
<protein>
    <submittedName>
        <fullName evidence="1">Putative bacterial sensory transduction regulator</fullName>
    </submittedName>
</protein>
<dbReference type="InterPro" id="IPR019660">
    <property type="entry name" value="Put_sensory_transdc_reg_YbjN"/>
</dbReference>
<organism evidence="1 2">
    <name type="scientific">Corynebacterium uterequi</name>
    <dbReference type="NCBI Taxonomy" id="1072256"/>
    <lineage>
        <taxon>Bacteria</taxon>
        <taxon>Bacillati</taxon>
        <taxon>Actinomycetota</taxon>
        <taxon>Actinomycetes</taxon>
        <taxon>Mycobacteriales</taxon>
        <taxon>Corynebacteriaceae</taxon>
        <taxon>Corynebacterium</taxon>
    </lineage>
</organism>
<accession>A0A0G3HJB6</accession>
<dbReference type="KEGG" id="cut:CUTER_06005"/>
<name>A0A0G3HJB6_9CORY</name>
<dbReference type="Pfam" id="PF10722">
    <property type="entry name" value="YbjN"/>
    <property type="match status" value="1"/>
</dbReference>
<dbReference type="RefSeq" id="WP_047259654.1">
    <property type="nucleotide sequence ID" value="NZ_CP011546.1"/>
</dbReference>
<dbReference type="PATRIC" id="fig|1072256.5.peg.1191"/>
<evidence type="ECO:0000313" key="1">
    <source>
        <dbReference type="EMBL" id="AKK11197.1"/>
    </source>
</evidence>
<dbReference type="STRING" id="1072256.CUTER_06005"/>
<keyword evidence="2" id="KW-1185">Reference proteome</keyword>
<evidence type="ECO:0000313" key="2">
    <source>
        <dbReference type="Proteomes" id="UP000035548"/>
    </source>
</evidence>
<reference evidence="1 2" key="1">
    <citation type="journal article" date="2015" name="Genome Announc.">
        <title>Virulence Factor Genes Detected in the Complete Genome Sequence of Corynebacterium uterequi DSM 45634, Isolated from the Uterus of a Maiden Mare.</title>
        <authorList>
            <person name="Ruckert C."/>
            <person name="Kriete M."/>
            <person name="Jaenicke S."/>
            <person name="Winkler A."/>
            <person name="Tauch A."/>
        </authorList>
    </citation>
    <scope>NUCLEOTIDE SEQUENCE [LARGE SCALE GENOMIC DNA]</scope>
    <source>
        <strain evidence="1 2">DSM 45634</strain>
    </source>
</reference>
<reference evidence="2" key="2">
    <citation type="submission" date="2015-05" db="EMBL/GenBank/DDBJ databases">
        <title>Complete genome sequence of Corynebacterium uterequi DSM 45634, isolated from the uterus of a maiden mare.</title>
        <authorList>
            <person name="Ruckert C."/>
            <person name="Albersmeier A."/>
            <person name="Winkler A."/>
            <person name="Tauch A."/>
        </authorList>
    </citation>
    <scope>NUCLEOTIDE SEQUENCE [LARGE SCALE GENOMIC DNA]</scope>
    <source>
        <strain evidence="2">DSM 45634</strain>
    </source>
</reference>
<dbReference type="EMBL" id="CP011546">
    <property type="protein sequence ID" value="AKK11197.1"/>
    <property type="molecule type" value="Genomic_DNA"/>
</dbReference>
<gene>
    <name evidence="1" type="ORF">CUTER_06005</name>
</gene>